<name>A0ABN3Q8Y2_9ACTN</name>
<organism evidence="2 3">
    <name type="scientific">Actinomadura fulvescens</name>
    <dbReference type="NCBI Taxonomy" id="46160"/>
    <lineage>
        <taxon>Bacteria</taxon>
        <taxon>Bacillati</taxon>
        <taxon>Actinomycetota</taxon>
        <taxon>Actinomycetes</taxon>
        <taxon>Streptosporangiales</taxon>
        <taxon>Thermomonosporaceae</taxon>
        <taxon>Actinomadura</taxon>
    </lineage>
</organism>
<dbReference type="SUPFAM" id="SSF47413">
    <property type="entry name" value="lambda repressor-like DNA-binding domains"/>
    <property type="match status" value="1"/>
</dbReference>
<keyword evidence="3" id="KW-1185">Reference proteome</keyword>
<dbReference type="InterPro" id="IPR043917">
    <property type="entry name" value="DUF5753"/>
</dbReference>
<dbReference type="EMBL" id="BAAATD010000010">
    <property type="protein sequence ID" value="GAA2620500.1"/>
    <property type="molecule type" value="Genomic_DNA"/>
</dbReference>
<dbReference type="InterPro" id="IPR001387">
    <property type="entry name" value="Cro/C1-type_HTH"/>
</dbReference>
<dbReference type="Proteomes" id="UP001501509">
    <property type="component" value="Unassembled WGS sequence"/>
</dbReference>
<evidence type="ECO:0000313" key="2">
    <source>
        <dbReference type="EMBL" id="GAA2620500.1"/>
    </source>
</evidence>
<proteinExistence type="predicted"/>
<feature type="domain" description="HTH cro/C1-type" evidence="1">
    <location>
        <begin position="18"/>
        <end position="72"/>
    </location>
</feature>
<dbReference type="PROSITE" id="PS50943">
    <property type="entry name" value="HTH_CROC1"/>
    <property type="match status" value="1"/>
</dbReference>
<dbReference type="Pfam" id="PF19054">
    <property type="entry name" value="DUF5753"/>
    <property type="match status" value="1"/>
</dbReference>
<dbReference type="Pfam" id="PF13560">
    <property type="entry name" value="HTH_31"/>
    <property type="match status" value="1"/>
</dbReference>
<dbReference type="SMART" id="SM00530">
    <property type="entry name" value="HTH_XRE"/>
    <property type="match status" value="1"/>
</dbReference>
<evidence type="ECO:0000313" key="3">
    <source>
        <dbReference type="Proteomes" id="UP001501509"/>
    </source>
</evidence>
<dbReference type="Gene3D" id="1.10.260.40">
    <property type="entry name" value="lambda repressor-like DNA-binding domains"/>
    <property type="match status" value="1"/>
</dbReference>
<dbReference type="InterPro" id="IPR010982">
    <property type="entry name" value="Lambda_DNA-bd_dom_sf"/>
</dbReference>
<dbReference type="CDD" id="cd00093">
    <property type="entry name" value="HTH_XRE"/>
    <property type="match status" value="1"/>
</dbReference>
<gene>
    <name evidence="2" type="ORF">GCM10010411_65420</name>
</gene>
<sequence>MNAGRSPVMKRRRLAAQLHRLRAASDLTLEAVAEHLECSPAKISRIENGQVAVRIQDARELLDLYEVKGEERENLLQMVRQARRKGWWTAYADILAEDTETLLSLEDEAATISIYESNIVTGLLQTPRYAWELMTSWSDVPLEMVDRKAALRVERQAVLERIDAPALTVVLDEACLHRPVGNEEVMREQYRRLLEVSARPDELTLLILPFSAGAHQAMGFPFHLFSFSGNDHPIVYVELLNKGQFIEDISEIARYSTAFNQVRDAALNPKESREFLEGMIRRP</sequence>
<accession>A0ABN3Q8Y2</accession>
<evidence type="ECO:0000259" key="1">
    <source>
        <dbReference type="PROSITE" id="PS50943"/>
    </source>
</evidence>
<reference evidence="2 3" key="1">
    <citation type="journal article" date="2019" name="Int. J. Syst. Evol. Microbiol.">
        <title>The Global Catalogue of Microorganisms (GCM) 10K type strain sequencing project: providing services to taxonomists for standard genome sequencing and annotation.</title>
        <authorList>
            <consortium name="The Broad Institute Genomics Platform"/>
            <consortium name="The Broad Institute Genome Sequencing Center for Infectious Disease"/>
            <person name="Wu L."/>
            <person name="Ma J."/>
        </authorList>
    </citation>
    <scope>NUCLEOTIDE SEQUENCE [LARGE SCALE GENOMIC DNA]</scope>
    <source>
        <strain evidence="2 3">JCM 6833</strain>
    </source>
</reference>
<protein>
    <submittedName>
        <fullName evidence="2">Helix-turn-helix transcriptional regulator</fullName>
    </submittedName>
</protein>
<comment type="caution">
    <text evidence="2">The sequence shown here is derived from an EMBL/GenBank/DDBJ whole genome shotgun (WGS) entry which is preliminary data.</text>
</comment>